<proteinExistence type="predicted"/>
<name>A0AAJ0XG14_HALSE</name>
<keyword evidence="1" id="KW-1133">Transmembrane helix</keyword>
<evidence type="ECO:0008006" key="4">
    <source>
        <dbReference type="Google" id="ProtNLM"/>
    </source>
</evidence>
<accession>A0AAJ0XG14</accession>
<keyword evidence="1" id="KW-0472">Membrane</keyword>
<feature type="transmembrane region" description="Helical" evidence="1">
    <location>
        <begin position="26"/>
        <end position="47"/>
    </location>
</feature>
<reference evidence="2" key="2">
    <citation type="journal article" date="2020" name="Microorganisms">
        <title>Osmotic Adaptation and Compatible Solute Biosynthesis of Phototrophic Bacteria as Revealed from Genome Analyses.</title>
        <authorList>
            <person name="Imhoff J.F."/>
            <person name="Rahn T."/>
            <person name="Kunzel S."/>
            <person name="Keller A."/>
            <person name="Neulinger S.C."/>
        </authorList>
    </citation>
    <scope>NUCLEOTIDE SEQUENCE</scope>
    <source>
        <strain evidence="2">DSM 4395</strain>
    </source>
</reference>
<evidence type="ECO:0000313" key="2">
    <source>
        <dbReference type="EMBL" id="MBK5931604.1"/>
    </source>
</evidence>
<organism evidence="2 3">
    <name type="scientific">Halochromatium salexigens</name>
    <name type="common">Chromatium salexigens</name>
    <dbReference type="NCBI Taxonomy" id="49447"/>
    <lineage>
        <taxon>Bacteria</taxon>
        <taxon>Pseudomonadati</taxon>
        <taxon>Pseudomonadota</taxon>
        <taxon>Gammaproteobacteria</taxon>
        <taxon>Chromatiales</taxon>
        <taxon>Chromatiaceae</taxon>
        <taxon>Halochromatium</taxon>
    </lineage>
</organism>
<keyword evidence="3" id="KW-1185">Reference proteome</keyword>
<dbReference type="InterPro" id="IPR021330">
    <property type="entry name" value="DUF2939"/>
</dbReference>
<reference evidence="2" key="1">
    <citation type="submission" date="2017-05" db="EMBL/GenBank/DDBJ databases">
        <authorList>
            <person name="Imhoff J.F."/>
            <person name="Rahn T."/>
            <person name="Kuenzel S."/>
            <person name="Neulinger S.C."/>
        </authorList>
    </citation>
    <scope>NUCLEOTIDE SEQUENCE</scope>
    <source>
        <strain evidence="2">DSM 4395</strain>
    </source>
</reference>
<protein>
    <recommendedName>
        <fullName evidence="4">DUF2939 domain-containing protein</fullName>
    </recommendedName>
</protein>
<comment type="caution">
    <text evidence="2">The sequence shown here is derived from an EMBL/GenBank/DDBJ whole genome shotgun (WGS) entry which is preliminary data.</text>
</comment>
<dbReference type="RefSeq" id="WP_201246437.1">
    <property type="nucleotide sequence ID" value="NZ_NHSF01000067.1"/>
</dbReference>
<gene>
    <name evidence="2" type="ORF">CCR82_14025</name>
</gene>
<dbReference type="Proteomes" id="UP001296967">
    <property type="component" value="Unassembled WGS sequence"/>
</dbReference>
<dbReference type="EMBL" id="NHSF01000067">
    <property type="protein sequence ID" value="MBK5931604.1"/>
    <property type="molecule type" value="Genomic_DNA"/>
</dbReference>
<keyword evidence="1" id="KW-0812">Transmembrane</keyword>
<dbReference type="AlphaFoldDB" id="A0AAJ0XG14"/>
<evidence type="ECO:0000313" key="3">
    <source>
        <dbReference type="Proteomes" id="UP001296967"/>
    </source>
</evidence>
<sequence>MPVNSQAPLRQVLSHRRPWLLARTRWVAAGLLIIASLYLVSPFISLWRLDRTTVNGPTSALSSLIDIEAVRDQILRRLDKDRQSAIGEVSDAFIDWVQTTIRREGLNALPQGMTLAWVRERLLTHAEGQSGFWPAISYAFYDSPTSFRVRIGQPAAEETSTTPAPPVRLRLERGWLDWRVTAISY</sequence>
<dbReference type="Pfam" id="PF11159">
    <property type="entry name" value="DUF2939"/>
    <property type="match status" value="1"/>
</dbReference>
<evidence type="ECO:0000256" key="1">
    <source>
        <dbReference type="SAM" id="Phobius"/>
    </source>
</evidence>